<proteinExistence type="predicted"/>
<dbReference type="InterPro" id="IPR053793">
    <property type="entry name" value="PB1-like"/>
</dbReference>
<dbReference type="FunFam" id="1.10.510.10:FF:000142">
    <property type="entry name" value="Octicosapeptide/phox/Bem1p domain kinase superfamily protein"/>
    <property type="match status" value="1"/>
</dbReference>
<dbReference type="PROSITE" id="PS00107">
    <property type="entry name" value="PROTEIN_KINASE_ATP"/>
    <property type="match status" value="1"/>
</dbReference>
<dbReference type="FunFam" id="3.30.200.20:FF:000081">
    <property type="entry name" value="Octicosapeptide/phox/Bem1p domain kinase superfamily protein"/>
    <property type="match status" value="1"/>
</dbReference>
<dbReference type="Pfam" id="PF00564">
    <property type="entry name" value="PB1"/>
    <property type="match status" value="1"/>
</dbReference>
<dbReference type="GO" id="GO:0005737">
    <property type="term" value="C:cytoplasm"/>
    <property type="evidence" value="ECO:0007669"/>
    <property type="project" value="UniProtKB-SubCell"/>
</dbReference>
<feature type="region of interest" description="Disordered" evidence="11">
    <location>
        <begin position="732"/>
        <end position="751"/>
    </location>
</feature>
<keyword evidence="4" id="KW-0597">Phosphoprotein</keyword>
<dbReference type="EMBL" id="CP133613">
    <property type="protein sequence ID" value="WMV15300.1"/>
    <property type="molecule type" value="Genomic_DNA"/>
</dbReference>
<evidence type="ECO:0000256" key="5">
    <source>
        <dbReference type="ARBA" id="ARBA00022679"/>
    </source>
</evidence>
<dbReference type="SUPFAM" id="SSF54277">
    <property type="entry name" value="CAD &amp; PB1 domains"/>
    <property type="match status" value="1"/>
</dbReference>
<evidence type="ECO:0000256" key="7">
    <source>
        <dbReference type="ARBA" id="ARBA00022777"/>
    </source>
</evidence>
<dbReference type="PANTHER" id="PTHR23257:SF868">
    <property type="entry name" value="KINASE SUPERFAMILY WITH OCTICOSAPEPTIDE_PHOX_BEM1P DOMAIN-CONTAINING PROTEIN"/>
    <property type="match status" value="1"/>
</dbReference>
<feature type="region of interest" description="Disordered" evidence="11">
    <location>
        <begin position="680"/>
        <end position="712"/>
    </location>
</feature>
<dbReference type="Proteomes" id="UP001234989">
    <property type="component" value="Chromosome 2"/>
</dbReference>
<evidence type="ECO:0000256" key="8">
    <source>
        <dbReference type="ARBA" id="ARBA00022840"/>
    </source>
</evidence>
<protein>
    <recommendedName>
        <fullName evidence="16">Protein kinase domain-containing protein</fullName>
    </recommendedName>
</protein>
<dbReference type="GO" id="GO:0004674">
    <property type="term" value="F:protein serine/threonine kinase activity"/>
    <property type="evidence" value="ECO:0007669"/>
    <property type="project" value="UniProtKB-KW"/>
</dbReference>
<evidence type="ECO:0008006" key="16">
    <source>
        <dbReference type="Google" id="ProtNLM"/>
    </source>
</evidence>
<reference evidence="14" key="1">
    <citation type="submission" date="2023-08" db="EMBL/GenBank/DDBJ databases">
        <title>A de novo genome assembly of Solanum verrucosum Schlechtendal, a Mexican diploid species geographically isolated from the other diploid A-genome species in potato relatives.</title>
        <authorList>
            <person name="Hosaka K."/>
        </authorList>
    </citation>
    <scope>NUCLEOTIDE SEQUENCE</scope>
    <source>
        <tissue evidence="14">Young leaves</tissue>
    </source>
</reference>
<dbReference type="InterPro" id="IPR017441">
    <property type="entry name" value="Protein_kinase_ATP_BS"/>
</dbReference>
<comment type="subcellular location">
    <subcellularLocation>
        <location evidence="1">Cytoplasm</location>
    </subcellularLocation>
</comment>
<dbReference type="InterPro" id="IPR001245">
    <property type="entry name" value="Ser-Thr/Tyr_kinase_cat_dom"/>
</dbReference>
<feature type="region of interest" description="Disordered" evidence="11">
    <location>
        <begin position="542"/>
        <end position="591"/>
    </location>
</feature>
<dbReference type="PRINTS" id="PR00109">
    <property type="entry name" value="TYRKINASE"/>
</dbReference>
<keyword evidence="8 10" id="KW-0067">ATP-binding</keyword>
<feature type="region of interest" description="Disordered" evidence="11">
    <location>
        <begin position="155"/>
        <end position="174"/>
    </location>
</feature>
<keyword evidence="7" id="KW-0418">Kinase</keyword>
<dbReference type="PANTHER" id="PTHR23257">
    <property type="entry name" value="SERINE-THREONINE PROTEIN KINASE"/>
    <property type="match status" value="1"/>
</dbReference>
<dbReference type="GO" id="GO:0009734">
    <property type="term" value="P:auxin-activated signaling pathway"/>
    <property type="evidence" value="ECO:0007669"/>
    <property type="project" value="UniProtKB-KW"/>
</dbReference>
<evidence type="ECO:0000256" key="11">
    <source>
        <dbReference type="SAM" id="MobiDB-lite"/>
    </source>
</evidence>
<feature type="binding site" evidence="10">
    <location>
        <position position="1066"/>
    </location>
    <ligand>
        <name>ATP</name>
        <dbReference type="ChEBI" id="CHEBI:30616"/>
    </ligand>
</feature>
<evidence type="ECO:0000256" key="1">
    <source>
        <dbReference type="ARBA" id="ARBA00004496"/>
    </source>
</evidence>
<evidence type="ECO:0000256" key="10">
    <source>
        <dbReference type="PROSITE-ProRule" id="PRU10141"/>
    </source>
</evidence>
<dbReference type="CDD" id="cd13999">
    <property type="entry name" value="STKc_MAP3K-like"/>
    <property type="match status" value="1"/>
</dbReference>
<sequence length="1320" mass="145399">MDRNVGKGMMGQQNYEQGRYGSVETRNEVIGSTNQRFFQDPSSSINTNIRPPDSTVPVGARPVNYSIQTGEEFSLEFMRGVNPKQHLVPHASGGATGATSYMDLKDILGISHTGSESGSDISMIASMGKGRDQNHERSRTSANDEKSCHQVAQSVARTSSRNNNIRGYQSHLSSRSSTSGKLRFLCSFGGRIMPRPSDRKLRYVGGDTHLTRVSKDISYDELMQKMLTIYSNVHTVKYQLPGEDLDALVSVSCDEDVQNMIEECHVQEGDGSHKLRIFLFSNSDLDDAQAGVENVEGDLEMQYVVAVNGMDFGSRRNSIALASASGNNLDEFLSLTIGQENGRVAADASHPVAGVPLTGQSAHVMESSSLHAFDSKQQGYHGQTIHHGGAEWRPLPPSMPVDNFQNLDAKNTGLLQYGHDPHPPNSSQLGDNFVVSSSHSYLNGDGGSTHEQPYRSSHMNGQEAPAEVVKMKRDTSFQKKVELAKDQSLEKEVLKEAKMKRENSAQKLNEPEKMRSVETEKAVSLNSLVSSAPSHVSRVEASNSAATAVPGNSVVPSKINEKSQEQVQGTVSLGSVQEEKPDGYSEDSHFSASGRTLNAGYGDSEVCPYDLSYEPPSMPPRVFCSERLPREQAGLNRLSKSDDSSAAQFIMTHAHSEGSQQILESVDKLHDVGRFIQSDKNLSANQPVTEEKKVEHQQSIELGDNAKGVHSKVGQDVSEANLEKPELKAATYADKVKSGPSNPITSNNVHDVSASKPTELHWGDAAANRPEENKAIGQTQPLAEREPQIAAAATGKPSATSGSPEHGDILIDINDHYPREFLSDIFSKAKIMGDSSVPALLRADGTGLSLNMENHEPKRWSYFQKFVRDDYVRKDVSLIDQDHLSLSSSRANVDDGASMDYGYPPFKGGGAMIDHMDSRMNIEGDIQHPSRDDVGPSTMNVPSDYNPTQTTGIQSIQYDGAMHSKIPESDYQDENQEVQDTGFPLIDLSMGGFDPNSLQILILFSYFYQSRIVEMEYIFEFTVPDFCLIIKNEDLEELRELGSGTFGTVYHGKWRGTDVAIKRIKKSCFTGRSSEQERLTLEFWREAEILSKLHHPNVVAFYGVVQDGPGGTLATLTEFMVNGSLRHVLLCKDRHLDRRKKLIIAMDAAFGMEYLHSKNIVHFDLKCDNLLVNLKDPSRPICKVGDFGLSKIKRNTLVTGGVRGTLPWMAPELLNGSSNKVSEKVDVFSFGIVLWEILTGEEPYANMHYGAIIGGIVNNTLRPPVPSFCDPEWRILMEQCWAPDPSVRPCFTEIARRLRAMSAACPTRPQAHPPQNQQPK</sequence>
<evidence type="ECO:0000256" key="9">
    <source>
        <dbReference type="ARBA" id="ARBA00023294"/>
    </source>
</evidence>
<evidence type="ECO:0000313" key="14">
    <source>
        <dbReference type="EMBL" id="WMV15300.1"/>
    </source>
</evidence>
<dbReference type="Gene3D" id="3.30.200.20">
    <property type="entry name" value="Phosphorylase Kinase, domain 1"/>
    <property type="match status" value="1"/>
</dbReference>
<keyword evidence="15" id="KW-1185">Reference proteome</keyword>
<feature type="region of interest" description="Disordered" evidence="11">
    <location>
        <begin position="779"/>
        <end position="804"/>
    </location>
</feature>
<evidence type="ECO:0000256" key="6">
    <source>
        <dbReference type="ARBA" id="ARBA00022741"/>
    </source>
</evidence>
<name>A0AAF0Q5P7_SOLVR</name>
<dbReference type="InterPro" id="IPR000719">
    <property type="entry name" value="Prot_kinase_dom"/>
</dbReference>
<dbReference type="SUPFAM" id="SSF56112">
    <property type="entry name" value="Protein kinase-like (PK-like)"/>
    <property type="match status" value="1"/>
</dbReference>
<dbReference type="SMART" id="SM00666">
    <property type="entry name" value="PB1"/>
    <property type="match status" value="1"/>
</dbReference>
<keyword evidence="5" id="KW-0808">Transferase</keyword>
<gene>
    <name evidence="14" type="ORF">MTR67_008685</name>
</gene>
<feature type="compositionally biased region" description="Polar residues" evidence="11">
    <location>
        <begin position="449"/>
        <end position="460"/>
    </location>
</feature>
<keyword evidence="9" id="KW-0927">Auxin signaling pathway</keyword>
<feature type="compositionally biased region" description="Polar residues" evidence="11">
    <location>
        <begin position="565"/>
        <end position="575"/>
    </location>
</feature>
<dbReference type="InterPro" id="IPR000270">
    <property type="entry name" value="PB1_dom"/>
</dbReference>
<keyword evidence="6 10" id="KW-0547">Nucleotide-binding</keyword>
<dbReference type="InterPro" id="IPR050167">
    <property type="entry name" value="Ser_Thr_protein_kinase"/>
</dbReference>
<dbReference type="GO" id="GO:0010928">
    <property type="term" value="P:regulation of auxin mediated signaling pathway"/>
    <property type="evidence" value="ECO:0007669"/>
    <property type="project" value="UniProtKB-ARBA"/>
</dbReference>
<organism evidence="14 15">
    <name type="scientific">Solanum verrucosum</name>
    <dbReference type="NCBI Taxonomy" id="315347"/>
    <lineage>
        <taxon>Eukaryota</taxon>
        <taxon>Viridiplantae</taxon>
        <taxon>Streptophyta</taxon>
        <taxon>Embryophyta</taxon>
        <taxon>Tracheophyta</taxon>
        <taxon>Spermatophyta</taxon>
        <taxon>Magnoliopsida</taxon>
        <taxon>eudicotyledons</taxon>
        <taxon>Gunneridae</taxon>
        <taxon>Pentapetalae</taxon>
        <taxon>asterids</taxon>
        <taxon>lamiids</taxon>
        <taxon>Solanales</taxon>
        <taxon>Solanaceae</taxon>
        <taxon>Solanoideae</taxon>
        <taxon>Solaneae</taxon>
        <taxon>Solanum</taxon>
    </lineage>
</organism>
<evidence type="ECO:0000259" key="13">
    <source>
        <dbReference type="PROSITE" id="PS51745"/>
    </source>
</evidence>
<feature type="region of interest" description="Disordered" evidence="11">
    <location>
        <begin position="36"/>
        <end position="57"/>
    </location>
</feature>
<feature type="compositionally biased region" description="Basic and acidic residues" evidence="11">
    <location>
        <begin position="577"/>
        <end position="589"/>
    </location>
</feature>
<evidence type="ECO:0000256" key="2">
    <source>
        <dbReference type="ARBA" id="ARBA00022490"/>
    </source>
</evidence>
<dbReference type="PROSITE" id="PS50011">
    <property type="entry name" value="PROTEIN_KINASE_DOM"/>
    <property type="match status" value="1"/>
</dbReference>
<evidence type="ECO:0000313" key="15">
    <source>
        <dbReference type="Proteomes" id="UP001234989"/>
    </source>
</evidence>
<dbReference type="PROSITE" id="PS51745">
    <property type="entry name" value="PB1"/>
    <property type="match status" value="1"/>
</dbReference>
<feature type="compositionally biased region" description="Polar residues" evidence="11">
    <location>
        <begin position="739"/>
        <end position="750"/>
    </location>
</feature>
<dbReference type="Gene3D" id="3.10.20.90">
    <property type="entry name" value="Phosphatidylinositol 3-kinase Catalytic Subunit, Chain A, domain 1"/>
    <property type="match status" value="1"/>
</dbReference>
<feature type="domain" description="PB1" evidence="13">
    <location>
        <begin position="181"/>
        <end position="282"/>
    </location>
</feature>
<dbReference type="Gene3D" id="1.10.510.10">
    <property type="entry name" value="Transferase(Phosphotransferase) domain 1"/>
    <property type="match status" value="1"/>
</dbReference>
<dbReference type="SMART" id="SM00220">
    <property type="entry name" value="S_TKc"/>
    <property type="match status" value="1"/>
</dbReference>
<feature type="domain" description="Protein kinase" evidence="12">
    <location>
        <begin position="1035"/>
        <end position="1301"/>
    </location>
</feature>
<dbReference type="FunFam" id="3.10.20.90:FF:000058">
    <property type="entry name" value="Octicosapeptide/phox/Bem1p domain kinase superfamily protein"/>
    <property type="match status" value="1"/>
</dbReference>
<feature type="compositionally biased region" description="Polar residues" evidence="11">
    <location>
        <begin position="36"/>
        <end position="49"/>
    </location>
</feature>
<dbReference type="Pfam" id="PF07714">
    <property type="entry name" value="PK_Tyr_Ser-Thr"/>
    <property type="match status" value="1"/>
</dbReference>
<dbReference type="PROSITE" id="PS00108">
    <property type="entry name" value="PROTEIN_KINASE_ST"/>
    <property type="match status" value="1"/>
</dbReference>
<dbReference type="GO" id="GO:0005524">
    <property type="term" value="F:ATP binding"/>
    <property type="evidence" value="ECO:0007669"/>
    <property type="project" value="UniProtKB-UniRule"/>
</dbReference>
<dbReference type="CDD" id="cd06410">
    <property type="entry name" value="PB1_UP2"/>
    <property type="match status" value="1"/>
</dbReference>
<feature type="region of interest" description="Disordered" evidence="11">
    <location>
        <begin position="1"/>
        <end position="20"/>
    </location>
</feature>
<dbReference type="InterPro" id="IPR011009">
    <property type="entry name" value="Kinase-like_dom_sf"/>
</dbReference>
<feature type="compositionally biased region" description="Basic and acidic residues" evidence="11">
    <location>
        <begin position="689"/>
        <end position="698"/>
    </location>
</feature>
<evidence type="ECO:0000259" key="12">
    <source>
        <dbReference type="PROSITE" id="PS50011"/>
    </source>
</evidence>
<feature type="region of interest" description="Disordered" evidence="11">
    <location>
        <begin position="442"/>
        <end position="461"/>
    </location>
</feature>
<dbReference type="InterPro" id="IPR008271">
    <property type="entry name" value="Ser/Thr_kinase_AS"/>
</dbReference>
<keyword evidence="2" id="KW-0963">Cytoplasm</keyword>
<accession>A0AAF0Q5P7</accession>
<evidence type="ECO:0000256" key="3">
    <source>
        <dbReference type="ARBA" id="ARBA00022527"/>
    </source>
</evidence>
<keyword evidence="3" id="KW-0723">Serine/threonine-protein kinase</keyword>
<evidence type="ECO:0000256" key="4">
    <source>
        <dbReference type="ARBA" id="ARBA00022553"/>
    </source>
</evidence>